<gene>
    <name evidence="2" type="ORF">DL238_01830</name>
</gene>
<protein>
    <submittedName>
        <fullName evidence="2">Uncharacterized protein</fullName>
    </submittedName>
</protein>
<dbReference type="RefSeq" id="WP_115490700.1">
    <property type="nucleotide sequence ID" value="NZ_JACHWW010000001.1"/>
</dbReference>
<dbReference type="EMBL" id="QRBB01000001">
    <property type="protein sequence ID" value="RDS76470.1"/>
    <property type="molecule type" value="Genomic_DNA"/>
</dbReference>
<proteinExistence type="predicted"/>
<evidence type="ECO:0000313" key="3">
    <source>
        <dbReference type="Proteomes" id="UP000254101"/>
    </source>
</evidence>
<evidence type="ECO:0000313" key="2">
    <source>
        <dbReference type="EMBL" id="RDS76470.1"/>
    </source>
</evidence>
<sequence length="60" mass="5670">MAGGSIAAHAETARTTAPVGGESELGGSAGISQLAVIALVAGAIFAGIELTDDDDDAVSA</sequence>
<evidence type="ECO:0000256" key="1">
    <source>
        <dbReference type="SAM" id="MobiDB-lite"/>
    </source>
</evidence>
<organism evidence="2 3">
    <name type="scientific">Alteriqipengyuania lutimaris</name>
    <dbReference type="NCBI Taxonomy" id="1538146"/>
    <lineage>
        <taxon>Bacteria</taxon>
        <taxon>Pseudomonadati</taxon>
        <taxon>Pseudomonadota</taxon>
        <taxon>Alphaproteobacteria</taxon>
        <taxon>Sphingomonadales</taxon>
        <taxon>Erythrobacteraceae</taxon>
        <taxon>Alteriqipengyuania</taxon>
    </lineage>
</organism>
<name>A0A395LP59_9SPHN</name>
<feature type="region of interest" description="Disordered" evidence="1">
    <location>
        <begin position="1"/>
        <end position="22"/>
    </location>
</feature>
<reference evidence="2 3" key="1">
    <citation type="submission" date="2018-07" db="EMBL/GenBank/DDBJ databases">
        <title>Erythrobacter nanhaiensis sp. nov., a novel member of the genus Erythrobacter isolated from the South China Sea.</title>
        <authorList>
            <person name="Chen X."/>
            <person name="Liu J."/>
        </authorList>
    </citation>
    <scope>NUCLEOTIDE SEQUENCE [LARGE SCALE GENOMIC DNA]</scope>
    <source>
        <strain evidence="2 3">S-5</strain>
    </source>
</reference>
<accession>A0A395LP59</accession>
<dbReference type="Proteomes" id="UP000254101">
    <property type="component" value="Unassembled WGS sequence"/>
</dbReference>
<keyword evidence="3" id="KW-1185">Reference proteome</keyword>
<comment type="caution">
    <text evidence="2">The sequence shown here is derived from an EMBL/GenBank/DDBJ whole genome shotgun (WGS) entry which is preliminary data.</text>
</comment>
<dbReference type="AlphaFoldDB" id="A0A395LP59"/>